<evidence type="ECO:0000313" key="2">
    <source>
        <dbReference type="EMBL" id="KAF3962202.1"/>
    </source>
</evidence>
<dbReference type="OrthoDB" id="1812030at2759"/>
<gene>
    <name evidence="2" type="ORF">CMV_013259</name>
</gene>
<proteinExistence type="predicted"/>
<accession>A0A8J4VM28</accession>
<feature type="region of interest" description="Disordered" evidence="1">
    <location>
        <begin position="66"/>
        <end position="92"/>
    </location>
</feature>
<keyword evidence="3" id="KW-1185">Reference proteome</keyword>
<organism evidence="2 3">
    <name type="scientific">Castanea mollissima</name>
    <name type="common">Chinese chestnut</name>
    <dbReference type="NCBI Taxonomy" id="60419"/>
    <lineage>
        <taxon>Eukaryota</taxon>
        <taxon>Viridiplantae</taxon>
        <taxon>Streptophyta</taxon>
        <taxon>Embryophyta</taxon>
        <taxon>Tracheophyta</taxon>
        <taxon>Spermatophyta</taxon>
        <taxon>Magnoliopsida</taxon>
        <taxon>eudicotyledons</taxon>
        <taxon>Gunneridae</taxon>
        <taxon>Pentapetalae</taxon>
        <taxon>rosids</taxon>
        <taxon>fabids</taxon>
        <taxon>Fagales</taxon>
        <taxon>Fagaceae</taxon>
        <taxon>Castanea</taxon>
    </lineage>
</organism>
<name>A0A8J4VM28_9ROSI</name>
<dbReference type="Proteomes" id="UP000737018">
    <property type="component" value="Unassembled WGS sequence"/>
</dbReference>
<evidence type="ECO:0000256" key="1">
    <source>
        <dbReference type="SAM" id="MobiDB-lite"/>
    </source>
</evidence>
<evidence type="ECO:0000313" key="3">
    <source>
        <dbReference type="Proteomes" id="UP000737018"/>
    </source>
</evidence>
<dbReference type="AlphaFoldDB" id="A0A8J4VM28"/>
<dbReference type="EMBL" id="JRKL02001754">
    <property type="protein sequence ID" value="KAF3962202.1"/>
    <property type="molecule type" value="Genomic_DNA"/>
</dbReference>
<sequence length="191" mass="20705">MRGFIPQIKSPVKGQMPLYYIYAANSKTFSDSIPCCHLNKYNCFCTNDEAFEGDWGMYMDGAGSSQCTSDATAQPSHPAGHNDSAEHTSCAQASPWSLPPTWLSPLLFSGSAHDGGYIFVPTLGRPTPSVVQAKPTQDPSLPNLDEPTTQIEQIRSENIEPAHGLRRSLCTDIHPPGCGIGDGKTRLPRQL</sequence>
<reference evidence="2" key="1">
    <citation type="submission" date="2020-03" db="EMBL/GenBank/DDBJ databases">
        <title>Castanea mollissima Vanexum genome sequencing.</title>
        <authorList>
            <person name="Staton M."/>
        </authorList>
    </citation>
    <scope>NUCLEOTIDE SEQUENCE</scope>
    <source>
        <tissue evidence="2">Leaf</tissue>
    </source>
</reference>
<protein>
    <submittedName>
        <fullName evidence="2">Uncharacterized protein</fullName>
    </submittedName>
</protein>
<comment type="caution">
    <text evidence="2">The sequence shown here is derived from an EMBL/GenBank/DDBJ whole genome shotgun (WGS) entry which is preliminary data.</text>
</comment>
<feature type="compositionally biased region" description="Polar residues" evidence="1">
    <location>
        <begin position="66"/>
        <end position="75"/>
    </location>
</feature>